<organism evidence="1 2">
    <name type="scientific">Caerostris darwini</name>
    <dbReference type="NCBI Taxonomy" id="1538125"/>
    <lineage>
        <taxon>Eukaryota</taxon>
        <taxon>Metazoa</taxon>
        <taxon>Ecdysozoa</taxon>
        <taxon>Arthropoda</taxon>
        <taxon>Chelicerata</taxon>
        <taxon>Arachnida</taxon>
        <taxon>Araneae</taxon>
        <taxon>Araneomorphae</taxon>
        <taxon>Entelegynae</taxon>
        <taxon>Araneoidea</taxon>
        <taxon>Araneidae</taxon>
        <taxon>Caerostris</taxon>
    </lineage>
</organism>
<reference evidence="1 2" key="1">
    <citation type="submission" date="2021-06" db="EMBL/GenBank/DDBJ databases">
        <title>Caerostris darwini draft genome.</title>
        <authorList>
            <person name="Kono N."/>
            <person name="Arakawa K."/>
        </authorList>
    </citation>
    <scope>NUCLEOTIDE SEQUENCE [LARGE SCALE GENOMIC DNA]</scope>
</reference>
<sequence length="106" mass="12701">MLSKYLKIYLHQLILLKSLLQKDRSPVRNKIRFQRIWKRSITDVPFRHFNPGVIFPHIRLSFYEAKDRDRGRGHQQMQCSEILCNKLVMMAEMLCLDLLWVSGQVD</sequence>
<protein>
    <submittedName>
        <fullName evidence="1">Uncharacterized protein</fullName>
    </submittedName>
</protein>
<name>A0AAV4S6S8_9ARAC</name>
<dbReference type="EMBL" id="BPLQ01007416">
    <property type="protein sequence ID" value="GIY29953.1"/>
    <property type="molecule type" value="Genomic_DNA"/>
</dbReference>
<dbReference type="Proteomes" id="UP001054837">
    <property type="component" value="Unassembled WGS sequence"/>
</dbReference>
<keyword evidence="2" id="KW-1185">Reference proteome</keyword>
<accession>A0AAV4S6S8</accession>
<comment type="caution">
    <text evidence="1">The sequence shown here is derived from an EMBL/GenBank/DDBJ whole genome shotgun (WGS) entry which is preliminary data.</text>
</comment>
<evidence type="ECO:0000313" key="1">
    <source>
        <dbReference type="EMBL" id="GIY29953.1"/>
    </source>
</evidence>
<gene>
    <name evidence="1" type="ORF">CDAR_101821</name>
</gene>
<proteinExistence type="predicted"/>
<dbReference type="AlphaFoldDB" id="A0AAV4S6S8"/>
<evidence type="ECO:0000313" key="2">
    <source>
        <dbReference type="Proteomes" id="UP001054837"/>
    </source>
</evidence>